<evidence type="ECO:0000256" key="7">
    <source>
        <dbReference type="ARBA" id="ARBA00034005"/>
    </source>
</evidence>
<evidence type="ECO:0000313" key="11">
    <source>
        <dbReference type="Proteomes" id="UP000250163"/>
    </source>
</evidence>
<dbReference type="SMART" id="SM00532">
    <property type="entry name" value="LIGANc"/>
    <property type="match status" value="1"/>
</dbReference>
<feature type="signal peptide" evidence="8">
    <location>
        <begin position="1"/>
        <end position="22"/>
    </location>
</feature>
<dbReference type="Gene3D" id="3.30.470.30">
    <property type="entry name" value="DNA ligase/mRNA capping enzyme"/>
    <property type="match status" value="1"/>
</dbReference>
<evidence type="ECO:0000256" key="4">
    <source>
        <dbReference type="ARBA" id="ARBA00022763"/>
    </source>
</evidence>
<feature type="domain" description="NAD-dependent DNA ligase N-terminal" evidence="9">
    <location>
        <begin position="48"/>
        <end position="413"/>
    </location>
</feature>
<dbReference type="SUPFAM" id="SSF50249">
    <property type="entry name" value="Nucleic acid-binding proteins"/>
    <property type="match status" value="1"/>
</dbReference>
<dbReference type="EC" id="6.5.1.2" evidence="1"/>
<dbReference type="KEGG" id="mya:MORIYA_2380"/>
<gene>
    <name evidence="10" type="ORF">MORIYA_2380</name>
</gene>
<dbReference type="OrthoDB" id="9759736at2"/>
<name>A0A330LRM1_9GAMM</name>
<feature type="chain" id="PRO_5016435053" description="DNA ligase (NAD(+))" evidence="8">
    <location>
        <begin position="23"/>
        <end position="413"/>
    </location>
</feature>
<dbReference type="Gene3D" id="1.10.287.610">
    <property type="entry name" value="Helix hairpin bin"/>
    <property type="match status" value="1"/>
</dbReference>
<organism evidence="10 11">
    <name type="scientific">Moritella yayanosii</name>
    <dbReference type="NCBI Taxonomy" id="69539"/>
    <lineage>
        <taxon>Bacteria</taxon>
        <taxon>Pseudomonadati</taxon>
        <taxon>Pseudomonadota</taxon>
        <taxon>Gammaproteobacteria</taxon>
        <taxon>Alteromonadales</taxon>
        <taxon>Moritellaceae</taxon>
        <taxon>Moritella</taxon>
    </lineage>
</organism>
<dbReference type="Gene3D" id="2.40.50.140">
    <property type="entry name" value="Nucleic acid-binding proteins"/>
    <property type="match status" value="1"/>
</dbReference>
<keyword evidence="8" id="KW-0732">Signal</keyword>
<keyword evidence="11" id="KW-1185">Reference proteome</keyword>
<keyword evidence="2 10" id="KW-0436">Ligase</keyword>
<evidence type="ECO:0000256" key="2">
    <source>
        <dbReference type="ARBA" id="ARBA00022598"/>
    </source>
</evidence>
<evidence type="ECO:0000256" key="5">
    <source>
        <dbReference type="ARBA" id="ARBA00023027"/>
    </source>
</evidence>
<sequence length="413" mass="46482">MLIRTYSLLVSLFASSTQQLLAADIISLSSSHSSTANTVTHSRCPSVLNQHRIRYLETQIIKHRHIYYAGQTPLLHDGEFDLLVDELTVLSHCLSPVLTQIGGENQQHNDTRQRVRQPHRQQMLSLNSVRERTAVDKFYQLHQDQQLLIQPKIDGMAVELVYEKGMLVGASSRGNGKQGKDLLALMLRSNAVNSIIAYPHTLVIHGELYVGQQDWQLRGKYVSSRHMTAGIASQLSPAQADVMSLRFMPWRWIDSPYNNELMGLAQLAMLGFADMSKMSHVIEQPQDIDYWLAHYQNTEAFLLDGIVLKLANNTLQRQYGHTQHAPRWALALKFTGPKGFSNVIDITYQVGKSGRITPIIHVQPLALSGRQVTRVSGRSQPWLLQSKIEVGSRVEIELVGNATPQLTRLVSSR</sequence>
<dbReference type="GO" id="GO:0003911">
    <property type="term" value="F:DNA ligase (NAD+) activity"/>
    <property type="evidence" value="ECO:0007669"/>
    <property type="project" value="UniProtKB-EC"/>
</dbReference>
<keyword evidence="5" id="KW-0520">NAD</keyword>
<dbReference type="Pfam" id="PF01653">
    <property type="entry name" value="DNA_ligase_aden"/>
    <property type="match status" value="1"/>
</dbReference>
<dbReference type="InterPro" id="IPR004150">
    <property type="entry name" value="NAD_DNA_ligase_OB"/>
</dbReference>
<dbReference type="GO" id="GO:0006260">
    <property type="term" value="P:DNA replication"/>
    <property type="evidence" value="ECO:0007669"/>
    <property type="project" value="UniProtKB-KW"/>
</dbReference>
<keyword evidence="4" id="KW-0227">DNA damage</keyword>
<dbReference type="GO" id="GO:0006281">
    <property type="term" value="P:DNA repair"/>
    <property type="evidence" value="ECO:0007669"/>
    <property type="project" value="UniProtKB-KW"/>
</dbReference>
<reference evidence="11" key="1">
    <citation type="submission" date="2018-05" db="EMBL/GenBank/DDBJ databases">
        <authorList>
            <person name="Cea G.-C."/>
            <person name="William W."/>
        </authorList>
    </citation>
    <scope>NUCLEOTIDE SEQUENCE [LARGE SCALE GENOMIC DNA]</scope>
    <source>
        <strain evidence="11">DB21MT 5</strain>
    </source>
</reference>
<evidence type="ECO:0000313" key="10">
    <source>
        <dbReference type="EMBL" id="SQD78856.1"/>
    </source>
</evidence>
<protein>
    <recommendedName>
        <fullName evidence="1">DNA ligase (NAD(+))</fullName>
        <ecNumber evidence="1">6.5.1.2</ecNumber>
    </recommendedName>
</protein>
<dbReference type="InterPro" id="IPR012340">
    <property type="entry name" value="NA-bd_OB-fold"/>
</dbReference>
<evidence type="ECO:0000256" key="1">
    <source>
        <dbReference type="ARBA" id="ARBA00012722"/>
    </source>
</evidence>
<dbReference type="Proteomes" id="UP000250163">
    <property type="component" value="Chromosome MORIYA"/>
</dbReference>
<dbReference type="Pfam" id="PF03120">
    <property type="entry name" value="OB_DNA_ligase"/>
    <property type="match status" value="1"/>
</dbReference>
<keyword evidence="6" id="KW-0234">DNA repair</keyword>
<dbReference type="InterPro" id="IPR013839">
    <property type="entry name" value="DNAligase_adenylation"/>
</dbReference>
<comment type="catalytic activity">
    <reaction evidence="7">
        <text>NAD(+) + (deoxyribonucleotide)n-3'-hydroxyl + 5'-phospho-(deoxyribonucleotide)m = (deoxyribonucleotide)n+m + AMP + beta-nicotinamide D-nucleotide.</text>
        <dbReference type="EC" id="6.5.1.2"/>
    </reaction>
</comment>
<evidence type="ECO:0000256" key="6">
    <source>
        <dbReference type="ARBA" id="ARBA00023204"/>
    </source>
</evidence>
<evidence type="ECO:0000256" key="8">
    <source>
        <dbReference type="SAM" id="SignalP"/>
    </source>
</evidence>
<evidence type="ECO:0000259" key="9">
    <source>
        <dbReference type="SMART" id="SM00532"/>
    </source>
</evidence>
<dbReference type="AlphaFoldDB" id="A0A330LRM1"/>
<dbReference type="SUPFAM" id="SSF56091">
    <property type="entry name" value="DNA ligase/mRNA capping enzyme, catalytic domain"/>
    <property type="match status" value="1"/>
</dbReference>
<dbReference type="InterPro" id="IPR013840">
    <property type="entry name" value="DNAligase_N"/>
</dbReference>
<evidence type="ECO:0000256" key="3">
    <source>
        <dbReference type="ARBA" id="ARBA00022705"/>
    </source>
</evidence>
<keyword evidence="3" id="KW-0235">DNA replication</keyword>
<dbReference type="EMBL" id="LS483250">
    <property type="protein sequence ID" value="SQD78856.1"/>
    <property type="molecule type" value="Genomic_DNA"/>
</dbReference>
<accession>A0A330LRM1</accession>
<dbReference type="RefSeq" id="WP_112715186.1">
    <property type="nucleotide sequence ID" value="NZ_LS483250.1"/>
</dbReference>
<proteinExistence type="predicted"/>